<dbReference type="SMART" id="SM00059">
    <property type="entry name" value="FN2"/>
    <property type="match status" value="2"/>
</dbReference>
<dbReference type="InterPro" id="IPR009003">
    <property type="entry name" value="Peptidase_S1_PA"/>
</dbReference>
<evidence type="ECO:0000256" key="1">
    <source>
        <dbReference type="ARBA" id="ARBA00022729"/>
    </source>
</evidence>
<reference evidence="10 11" key="1">
    <citation type="journal article" date="2018" name="Nat. Ecol. Evol.">
        <title>Genomic signatures of mitonuclear coevolution across populations of Tigriopus californicus.</title>
        <authorList>
            <person name="Barreto F.S."/>
            <person name="Watson E.T."/>
            <person name="Lima T.G."/>
            <person name="Willett C.S."/>
            <person name="Edmands S."/>
            <person name="Li W."/>
            <person name="Burton R.S."/>
        </authorList>
    </citation>
    <scope>NUCLEOTIDE SEQUENCE [LARGE SCALE GENOMIC DNA]</scope>
    <source>
        <strain evidence="10 11">San Diego</strain>
    </source>
</reference>
<comment type="caution">
    <text evidence="10">The sequence shown here is derived from an EMBL/GenBank/DDBJ whole genome shotgun (WGS) entry which is preliminary data.</text>
</comment>
<organism evidence="10 11">
    <name type="scientific">Tigriopus californicus</name>
    <name type="common">Marine copepod</name>
    <dbReference type="NCBI Taxonomy" id="6832"/>
    <lineage>
        <taxon>Eukaryota</taxon>
        <taxon>Metazoa</taxon>
        <taxon>Ecdysozoa</taxon>
        <taxon>Arthropoda</taxon>
        <taxon>Crustacea</taxon>
        <taxon>Multicrustacea</taxon>
        <taxon>Hexanauplia</taxon>
        <taxon>Copepoda</taxon>
        <taxon>Harpacticoida</taxon>
        <taxon>Harpacticidae</taxon>
        <taxon>Tigriopus</taxon>
    </lineage>
</organism>
<dbReference type="SUPFAM" id="SSF57440">
    <property type="entry name" value="Kringle-like"/>
    <property type="match status" value="2"/>
</dbReference>
<evidence type="ECO:0000259" key="9">
    <source>
        <dbReference type="PROSITE" id="PS51092"/>
    </source>
</evidence>
<dbReference type="InterPro" id="IPR001314">
    <property type="entry name" value="Peptidase_S1A"/>
</dbReference>
<dbReference type="InterPro" id="IPR013806">
    <property type="entry name" value="Kringle-like"/>
</dbReference>
<keyword evidence="4" id="KW-0325">Glycoprotein</keyword>
<dbReference type="PROSITE" id="PS50240">
    <property type="entry name" value="TRYPSIN_DOM"/>
    <property type="match status" value="1"/>
</dbReference>
<dbReference type="GO" id="GO:0006508">
    <property type="term" value="P:proteolysis"/>
    <property type="evidence" value="ECO:0007669"/>
    <property type="project" value="UniProtKB-KW"/>
</dbReference>
<dbReference type="EMBL" id="VCGU01000005">
    <property type="protein sequence ID" value="TRY75691.1"/>
    <property type="molecule type" value="Genomic_DNA"/>
</dbReference>
<dbReference type="InterPro" id="IPR001254">
    <property type="entry name" value="Trypsin_dom"/>
</dbReference>
<keyword evidence="1" id="KW-0732">Signal</keyword>
<feature type="domain" description="Fibronectin type-II" evidence="9">
    <location>
        <begin position="56"/>
        <end position="109"/>
    </location>
</feature>
<keyword evidence="7" id="KW-0645">Protease</keyword>
<dbReference type="Pfam" id="PF00040">
    <property type="entry name" value="fn2"/>
    <property type="match status" value="2"/>
</dbReference>
<comment type="similarity">
    <text evidence="5">Belongs to the peptidase S1 family. CLIP subfamily.</text>
</comment>
<dbReference type="SUPFAM" id="SSF50494">
    <property type="entry name" value="Trypsin-like serine proteases"/>
    <property type="match status" value="1"/>
</dbReference>
<feature type="domain" description="Peptidase S1" evidence="8">
    <location>
        <begin position="250"/>
        <end position="532"/>
    </location>
</feature>
<keyword evidence="2" id="KW-0677">Repeat</keyword>
<dbReference type="InterPro" id="IPR043504">
    <property type="entry name" value="Peptidase_S1_PA_chymotrypsin"/>
</dbReference>
<dbReference type="PRINTS" id="PR00722">
    <property type="entry name" value="CHYMOTRYPSIN"/>
</dbReference>
<dbReference type="PANTHER" id="PTHR24258">
    <property type="entry name" value="SERINE PROTEASE-RELATED"/>
    <property type="match status" value="1"/>
</dbReference>
<dbReference type="Gene3D" id="2.40.10.10">
    <property type="entry name" value="Trypsin-like serine proteases"/>
    <property type="match status" value="2"/>
</dbReference>
<dbReference type="Gene3D" id="2.10.10.10">
    <property type="entry name" value="Fibronectin, type II, collagen-binding"/>
    <property type="match status" value="2"/>
</dbReference>
<protein>
    <recommendedName>
        <fullName evidence="12">Peptidase S1 domain-containing protein</fullName>
    </recommendedName>
</protein>
<comment type="caution">
    <text evidence="6">Lacks conserved residue(s) required for the propagation of feature annotation.</text>
</comment>
<dbReference type="FunFam" id="2.40.10.10:FF:000028">
    <property type="entry name" value="Serine protease easter"/>
    <property type="match status" value="1"/>
</dbReference>
<keyword evidence="7" id="KW-0720">Serine protease</keyword>
<dbReference type="InterPro" id="IPR000562">
    <property type="entry name" value="FN_type2_dom"/>
</dbReference>
<evidence type="ECO:0000256" key="6">
    <source>
        <dbReference type="PROSITE-ProRule" id="PRU00479"/>
    </source>
</evidence>
<dbReference type="AlphaFoldDB" id="A0A553PDD4"/>
<dbReference type="Proteomes" id="UP000318571">
    <property type="component" value="Chromosome 2"/>
</dbReference>
<dbReference type="PANTHER" id="PTHR24258:SF136">
    <property type="entry name" value="GH06673P-RELATED"/>
    <property type="match status" value="1"/>
</dbReference>
<dbReference type="InterPro" id="IPR018114">
    <property type="entry name" value="TRYPSIN_HIS"/>
</dbReference>
<gene>
    <name evidence="10" type="ORF">TCAL_04784</name>
</gene>
<evidence type="ECO:0000313" key="11">
    <source>
        <dbReference type="Proteomes" id="UP000318571"/>
    </source>
</evidence>
<dbReference type="InterPro" id="IPR036943">
    <property type="entry name" value="FN_type2_sf"/>
</dbReference>
<name>A0A553PDD4_TIGCA</name>
<dbReference type="PROSITE" id="PS00135">
    <property type="entry name" value="TRYPSIN_SER"/>
    <property type="match status" value="1"/>
</dbReference>
<evidence type="ECO:0000256" key="4">
    <source>
        <dbReference type="ARBA" id="ARBA00023180"/>
    </source>
</evidence>
<evidence type="ECO:0000256" key="5">
    <source>
        <dbReference type="ARBA" id="ARBA00024195"/>
    </source>
</evidence>
<evidence type="ECO:0000313" key="10">
    <source>
        <dbReference type="EMBL" id="TRY75691.1"/>
    </source>
</evidence>
<evidence type="ECO:0000256" key="7">
    <source>
        <dbReference type="RuleBase" id="RU363034"/>
    </source>
</evidence>
<dbReference type="SMART" id="SM00020">
    <property type="entry name" value="Tryp_SPc"/>
    <property type="match status" value="1"/>
</dbReference>
<evidence type="ECO:0008006" key="12">
    <source>
        <dbReference type="Google" id="ProtNLM"/>
    </source>
</evidence>
<accession>A0A553PDD4</accession>
<evidence type="ECO:0000259" key="8">
    <source>
        <dbReference type="PROSITE" id="PS50240"/>
    </source>
</evidence>
<dbReference type="Pfam" id="PF00089">
    <property type="entry name" value="Trypsin"/>
    <property type="match status" value="2"/>
</dbReference>
<dbReference type="PROSITE" id="PS51092">
    <property type="entry name" value="FN2_2"/>
    <property type="match status" value="2"/>
</dbReference>
<sequence length="533" mass="59104">MIASFSFGRQLKLSMGRQSSKHSTSNMVSKSSIIVLVMNLSLSWACSTLPTPNGTPTPLPCVFPFKYRGLKFDKCTPEFDQNKKPWCSVKVNSEGDHLSGAGLWGHCDLTTCQDESLRRQNNSEVENVSCKTLAVNSPTVQDCVFPFTFEGIVFHTCTSIFDRDDRLWCSIKTDNSGNHISGNWDYCQCSENDASTNQDRAINIDSNPLETDKSDSTCATNIIFNNAFPQDGDYLPDLMDCGSNDAAAFVVGGEDARPGEFPFAAAIGYKTDTPSGERVVYRCGGSLINRRYVLTAAHCLPEGSNYYEVKLGDTDFKEDCDCLPAFRGKTLCMPKPQRVELALLKILIESVVKHEQYFGPQDKYKNDIALIRLAQPAQITQGVRPICLPINENKLKEAFDISNLIDGLVSDITDTIIIGWGKVTIQDKFDSSQSNVQTSVLQKADIPVRPFSHCERTHRGEQIDNESQFCAGIRGRDVCSGDSGGPLFKRGPNSMMIQFGIVSYGDRRCARARPAVYTRVTKFVPWIQANLKK</sequence>
<dbReference type="CDD" id="cd00190">
    <property type="entry name" value="Tryp_SPc"/>
    <property type="match status" value="1"/>
</dbReference>
<keyword evidence="11" id="KW-1185">Reference proteome</keyword>
<feature type="domain" description="Fibronectin type-II" evidence="9">
    <location>
        <begin position="138"/>
        <end position="189"/>
    </location>
</feature>
<dbReference type="GO" id="GO:0004252">
    <property type="term" value="F:serine-type endopeptidase activity"/>
    <property type="evidence" value="ECO:0007669"/>
    <property type="project" value="InterPro"/>
</dbReference>
<evidence type="ECO:0000256" key="3">
    <source>
        <dbReference type="ARBA" id="ARBA00023157"/>
    </source>
</evidence>
<keyword evidence="7" id="KW-0378">Hydrolase</keyword>
<keyword evidence="3 6" id="KW-1015">Disulfide bond</keyword>
<feature type="disulfide bond" evidence="6">
    <location>
        <begin position="143"/>
        <end position="169"/>
    </location>
</feature>
<dbReference type="InterPro" id="IPR033116">
    <property type="entry name" value="TRYPSIN_SER"/>
</dbReference>
<dbReference type="STRING" id="6832.A0A553PDD4"/>
<proteinExistence type="inferred from homology"/>
<evidence type="ECO:0000256" key="2">
    <source>
        <dbReference type="ARBA" id="ARBA00022737"/>
    </source>
</evidence>
<feature type="disulfide bond" evidence="6">
    <location>
        <begin position="61"/>
        <end position="87"/>
    </location>
</feature>
<dbReference type="PROSITE" id="PS00134">
    <property type="entry name" value="TRYPSIN_HIS"/>
    <property type="match status" value="1"/>
</dbReference>